<keyword evidence="2" id="KW-1185">Reference proteome</keyword>
<proteinExistence type="predicted"/>
<organism evidence="1 2">
    <name type="scientific">Saccharopolyspora oryzae</name>
    <dbReference type="NCBI Taxonomy" id="2997343"/>
    <lineage>
        <taxon>Bacteria</taxon>
        <taxon>Bacillati</taxon>
        <taxon>Actinomycetota</taxon>
        <taxon>Actinomycetes</taxon>
        <taxon>Pseudonocardiales</taxon>
        <taxon>Pseudonocardiaceae</taxon>
        <taxon>Saccharopolyspora</taxon>
    </lineage>
</organism>
<reference evidence="1 2" key="1">
    <citation type="submission" date="2022-11" db="EMBL/GenBank/DDBJ databases">
        <title>Draft genome sequence of Saccharopolyspora sp. WRP15-2 isolated from rhizosphere soils of wild rice in Thailand.</title>
        <authorList>
            <person name="Duangmal K."/>
            <person name="Kammanee S."/>
            <person name="Muangham S."/>
        </authorList>
    </citation>
    <scope>NUCLEOTIDE SEQUENCE [LARGE SCALE GENOMIC DNA]</scope>
    <source>
        <strain evidence="1 2">WRP15-2</strain>
    </source>
</reference>
<comment type="caution">
    <text evidence="1">The sequence shown here is derived from an EMBL/GenBank/DDBJ whole genome shotgun (WGS) entry which is preliminary data.</text>
</comment>
<accession>A0ABT4URE0</accession>
<dbReference type="RefSeq" id="WP_270946854.1">
    <property type="nucleotide sequence ID" value="NZ_JAQGLA010000002.1"/>
</dbReference>
<dbReference type="EMBL" id="JAQGLA010000002">
    <property type="protein sequence ID" value="MDA3624291.1"/>
    <property type="molecule type" value="Genomic_DNA"/>
</dbReference>
<protein>
    <submittedName>
        <fullName evidence="1">Uncharacterized protein</fullName>
    </submittedName>
</protein>
<evidence type="ECO:0000313" key="1">
    <source>
        <dbReference type="EMBL" id="MDA3624291.1"/>
    </source>
</evidence>
<evidence type="ECO:0000313" key="2">
    <source>
        <dbReference type="Proteomes" id="UP001210380"/>
    </source>
</evidence>
<gene>
    <name evidence="1" type="ORF">OU415_02515</name>
</gene>
<dbReference type="Proteomes" id="UP001210380">
    <property type="component" value="Unassembled WGS sequence"/>
</dbReference>
<sequence length="127" mass="14212">MKNSERLQELEARLAAWEKATEDAIADLRGSVALEGVKARNGIHLLNERLNRLAAPAARPEGPTARDVDRKVQHVQDELKTALMRQDRHVHSLSNDVSDLRDEVEFLTKILRRIGNAIDMGNEAAGR</sequence>
<name>A0ABT4URE0_9PSEU</name>